<dbReference type="Proteomes" id="UP001501637">
    <property type="component" value="Unassembled WGS sequence"/>
</dbReference>
<evidence type="ECO:0000313" key="2">
    <source>
        <dbReference type="Proteomes" id="UP001501637"/>
    </source>
</evidence>
<accession>A0ABP6M730</accession>
<keyword evidence="2" id="KW-1185">Reference proteome</keyword>
<protein>
    <submittedName>
        <fullName evidence="1">Uncharacterized protein</fullName>
    </submittedName>
</protein>
<name>A0ABP6M730_9ACTN</name>
<comment type="caution">
    <text evidence="1">The sequence shown here is derived from an EMBL/GenBank/DDBJ whole genome shotgun (WGS) entry which is preliminary data.</text>
</comment>
<reference evidence="2" key="1">
    <citation type="journal article" date="2019" name="Int. J. Syst. Evol. Microbiol.">
        <title>The Global Catalogue of Microorganisms (GCM) 10K type strain sequencing project: providing services to taxonomists for standard genome sequencing and annotation.</title>
        <authorList>
            <consortium name="The Broad Institute Genomics Platform"/>
            <consortium name="The Broad Institute Genome Sequencing Center for Infectious Disease"/>
            <person name="Wu L."/>
            <person name="Ma J."/>
        </authorList>
    </citation>
    <scope>NUCLEOTIDE SEQUENCE [LARGE SCALE GENOMIC DNA]</scope>
    <source>
        <strain evidence="2">JCM 9092</strain>
    </source>
</reference>
<dbReference type="EMBL" id="BAAAUG010000013">
    <property type="protein sequence ID" value="GAA3084429.1"/>
    <property type="molecule type" value="Genomic_DNA"/>
</dbReference>
<gene>
    <name evidence="1" type="ORF">GCM10010449_05260</name>
</gene>
<evidence type="ECO:0000313" key="1">
    <source>
        <dbReference type="EMBL" id="GAA3084429.1"/>
    </source>
</evidence>
<organism evidence="1 2">
    <name type="scientific">Streptomyces rectiviolaceus</name>
    <dbReference type="NCBI Taxonomy" id="332591"/>
    <lineage>
        <taxon>Bacteria</taxon>
        <taxon>Bacillati</taxon>
        <taxon>Actinomycetota</taxon>
        <taxon>Actinomycetes</taxon>
        <taxon>Kitasatosporales</taxon>
        <taxon>Streptomycetaceae</taxon>
        <taxon>Streptomyces</taxon>
    </lineage>
</organism>
<proteinExistence type="predicted"/>
<sequence>MAAHAAFDGGAEVLPQVKAVGHLDCVRRTGAGTFSVGAGSVTAGDLGTGMLSQPSGQCRGVTAGQQVEGPAGFAVDETVP</sequence>